<comment type="caution">
    <text evidence="1">The sequence shown here is derived from an EMBL/GenBank/DDBJ whole genome shotgun (WGS) entry which is preliminary data.</text>
</comment>
<evidence type="ECO:0000313" key="2">
    <source>
        <dbReference type="Proteomes" id="UP000004277"/>
    </source>
</evidence>
<proteinExistence type="predicted"/>
<evidence type="ECO:0000313" key="1">
    <source>
        <dbReference type="EMBL" id="TMS57037.1"/>
    </source>
</evidence>
<name>A0ACD3SLH3_9BURK</name>
<sequence>MDLRHALLERHGASFGRGAQGWQITAVDLPAGEVRFRLSAPAHAAADGDTDTTAETPGETTREAVLVTTLNSAGSRRQIVDHVDGPFGAWQFVSSAEHDPVLSEPWLDTVRALLDMDFEPHDAVCLARAWHVGDTTWPTHLPRFPAVTLRAAPLQAPGLFPPCPEQLGLYAVVPDAEWIERLVPLGVPTLQLRFKSGDPARVADEIARAEQAARGSACRLFINDHWQEAIRQHRAALDMHGASGIYGIHLGQEDLADTDLPAICTARLRLGVSTHGFAEMLRVLPLQPSYLALGAVFPTTTKTLKTAPQGLARLQAYVETVRSSYPALPLVAIGGIDAGNAEEVLRTGVGNVAVVRAVTEAGDLSAAVRRLRALAG</sequence>
<accession>A0ACD3SLH3</accession>
<keyword evidence="2" id="KW-1185">Reference proteome</keyword>
<protein>
    <submittedName>
        <fullName evidence="1">Thiamine phosphate synthase</fullName>
    </submittedName>
</protein>
<reference evidence="1" key="1">
    <citation type="submission" date="2019-05" db="EMBL/GenBank/DDBJ databases">
        <title>Revised genome assembly of Burkholderiaceae (previously Ralstonia) sp. PBA.</title>
        <authorList>
            <person name="Gan H.M."/>
        </authorList>
    </citation>
    <scope>NUCLEOTIDE SEQUENCE</scope>
    <source>
        <strain evidence="1">PBA</strain>
    </source>
</reference>
<organism evidence="1 2">
    <name type="scientific">Imbroritus primus</name>
    <dbReference type="NCBI Taxonomy" id="3058603"/>
    <lineage>
        <taxon>Bacteria</taxon>
        <taxon>Pseudomonadati</taxon>
        <taxon>Pseudomonadota</taxon>
        <taxon>Betaproteobacteria</taxon>
        <taxon>Burkholderiales</taxon>
        <taxon>Burkholderiaceae</taxon>
        <taxon>Imbroritus</taxon>
    </lineage>
</organism>
<dbReference type="Proteomes" id="UP000004277">
    <property type="component" value="Unassembled WGS sequence"/>
</dbReference>
<gene>
    <name evidence="1" type="ORF">MW7_013815</name>
</gene>
<dbReference type="EMBL" id="AKCV02000025">
    <property type="protein sequence ID" value="TMS57037.1"/>
    <property type="molecule type" value="Genomic_DNA"/>
</dbReference>